<dbReference type="HOGENOM" id="CLU_005533_4_1_11"/>
<feature type="active site" description="Proton acceptor" evidence="4">
    <location>
        <position position="246"/>
    </location>
</feature>
<organism evidence="7 8">
    <name type="scientific">Nocardia brasiliensis (strain ATCC 700358 / HUJEG-1)</name>
    <dbReference type="NCBI Taxonomy" id="1133849"/>
    <lineage>
        <taxon>Bacteria</taxon>
        <taxon>Bacillati</taxon>
        <taxon>Actinomycetota</taxon>
        <taxon>Actinomycetes</taxon>
        <taxon>Mycobacteriales</taxon>
        <taxon>Nocardiaceae</taxon>
        <taxon>Nocardia</taxon>
    </lineage>
</organism>
<dbReference type="GO" id="GO:0032259">
    <property type="term" value="P:methylation"/>
    <property type="evidence" value="ECO:0007669"/>
    <property type="project" value="UniProtKB-KW"/>
</dbReference>
<evidence type="ECO:0000256" key="1">
    <source>
        <dbReference type="ARBA" id="ARBA00022603"/>
    </source>
</evidence>
<dbReference type="InterPro" id="IPR029063">
    <property type="entry name" value="SAM-dependent_MTases_sf"/>
</dbReference>
<dbReference type="InterPro" id="IPR016461">
    <property type="entry name" value="COMT-like"/>
</dbReference>
<dbReference type="eggNOG" id="COG0500">
    <property type="taxonomic scope" value="Bacteria"/>
</dbReference>
<dbReference type="Pfam" id="PF00891">
    <property type="entry name" value="Methyltransf_2"/>
    <property type="match status" value="1"/>
</dbReference>
<dbReference type="STRING" id="1133849.O3I_010620"/>
<dbReference type="PIRSF" id="PIRSF005739">
    <property type="entry name" value="O-mtase"/>
    <property type="match status" value="1"/>
</dbReference>
<dbReference type="KEGG" id="nbr:O3I_010620"/>
<dbReference type="Gene3D" id="1.10.10.10">
    <property type="entry name" value="Winged helix-like DNA-binding domain superfamily/Winged helix DNA-binding domain"/>
    <property type="match status" value="1"/>
</dbReference>
<dbReference type="GO" id="GO:0046983">
    <property type="term" value="F:protein dimerization activity"/>
    <property type="evidence" value="ECO:0007669"/>
    <property type="project" value="InterPro"/>
</dbReference>
<evidence type="ECO:0000313" key="7">
    <source>
        <dbReference type="EMBL" id="AFU00085.1"/>
    </source>
</evidence>
<name>K0ET82_NOCB7</name>
<dbReference type="PROSITE" id="PS51683">
    <property type="entry name" value="SAM_OMT_II"/>
    <property type="match status" value="1"/>
</dbReference>
<proteinExistence type="predicted"/>
<dbReference type="Pfam" id="PF08100">
    <property type="entry name" value="Dimerisation"/>
    <property type="match status" value="1"/>
</dbReference>
<sequence length="342" mass="36606">MTDPTEILRIATGFWASNTLAAALDVDLFAVLDVDHGLRAHDIAAKLQTAERPTGQLLAACTALGLIVRHADGTYELTPTTRACLLPDQPGYLGGFIRFIHSQEYQSWYRLPEVLRTDQPVTWDTEGGHASAFDVDDPRLSEFWSAIHSAGLATGTALAHTVRALTNRQRLLDVGGATGSHVIALCREIPHLRCTVYDLPTIAARTPVWITEADLSDRITSVAGDFLTDPDLPAGHDAILLSSVLHDWGPDVVDMLLGKAAAALPPGGLIIITELMLADDKSGPADAALMGLNMVIETEHGRSYSTAEHTAALARAGFTGIELVPLDLPTVNNALIATLPHR</sequence>
<evidence type="ECO:0000256" key="2">
    <source>
        <dbReference type="ARBA" id="ARBA00022679"/>
    </source>
</evidence>
<dbReference type="CDD" id="cd02440">
    <property type="entry name" value="AdoMet_MTases"/>
    <property type="match status" value="1"/>
</dbReference>
<dbReference type="EMBL" id="CP003876">
    <property type="protein sequence ID" value="AFU00085.1"/>
    <property type="molecule type" value="Genomic_DNA"/>
</dbReference>
<dbReference type="Proteomes" id="UP000006304">
    <property type="component" value="Chromosome"/>
</dbReference>
<dbReference type="SUPFAM" id="SSF53335">
    <property type="entry name" value="S-adenosyl-L-methionine-dependent methyltransferases"/>
    <property type="match status" value="1"/>
</dbReference>
<evidence type="ECO:0000256" key="4">
    <source>
        <dbReference type="PIRSR" id="PIRSR005739-1"/>
    </source>
</evidence>
<feature type="domain" description="O-methyltransferase C-terminal" evidence="5">
    <location>
        <begin position="122"/>
        <end position="318"/>
    </location>
</feature>
<dbReference type="InterPro" id="IPR036390">
    <property type="entry name" value="WH_DNA-bd_sf"/>
</dbReference>
<dbReference type="AlphaFoldDB" id="K0ET82"/>
<dbReference type="PANTHER" id="PTHR43712">
    <property type="entry name" value="PUTATIVE (AFU_ORTHOLOGUE AFUA_4G14580)-RELATED"/>
    <property type="match status" value="1"/>
</dbReference>
<dbReference type="InterPro" id="IPR012967">
    <property type="entry name" value="COMT_dimerisation"/>
</dbReference>
<evidence type="ECO:0000259" key="5">
    <source>
        <dbReference type="Pfam" id="PF00891"/>
    </source>
</evidence>
<keyword evidence="3" id="KW-0949">S-adenosyl-L-methionine</keyword>
<feature type="domain" description="O-methyltransferase dimerisation" evidence="6">
    <location>
        <begin position="9"/>
        <end position="85"/>
    </location>
</feature>
<dbReference type="RefSeq" id="WP_014982940.1">
    <property type="nucleotide sequence ID" value="NC_018681.1"/>
</dbReference>
<evidence type="ECO:0000256" key="3">
    <source>
        <dbReference type="ARBA" id="ARBA00022691"/>
    </source>
</evidence>
<keyword evidence="8" id="KW-1185">Reference proteome</keyword>
<dbReference type="SUPFAM" id="SSF46785">
    <property type="entry name" value="Winged helix' DNA-binding domain"/>
    <property type="match status" value="1"/>
</dbReference>
<dbReference type="PANTHER" id="PTHR43712:SF2">
    <property type="entry name" value="O-METHYLTRANSFERASE CICE"/>
    <property type="match status" value="1"/>
</dbReference>
<dbReference type="GO" id="GO:0008171">
    <property type="term" value="F:O-methyltransferase activity"/>
    <property type="evidence" value="ECO:0007669"/>
    <property type="project" value="InterPro"/>
</dbReference>
<evidence type="ECO:0000259" key="6">
    <source>
        <dbReference type="Pfam" id="PF08100"/>
    </source>
</evidence>
<evidence type="ECO:0000313" key="8">
    <source>
        <dbReference type="Proteomes" id="UP000006304"/>
    </source>
</evidence>
<protein>
    <submittedName>
        <fullName evidence="7">O-methyltransferase</fullName>
    </submittedName>
</protein>
<dbReference type="Gene3D" id="3.40.50.150">
    <property type="entry name" value="Vaccinia Virus protein VP39"/>
    <property type="match status" value="1"/>
</dbReference>
<dbReference type="InterPro" id="IPR036388">
    <property type="entry name" value="WH-like_DNA-bd_sf"/>
</dbReference>
<dbReference type="InterPro" id="IPR001077">
    <property type="entry name" value="COMT_C"/>
</dbReference>
<keyword evidence="2 7" id="KW-0808">Transferase</keyword>
<keyword evidence="1 7" id="KW-0489">Methyltransferase</keyword>
<accession>K0ET82</accession>
<reference evidence="7 8" key="1">
    <citation type="journal article" date="2012" name="J. Bacteriol.">
        <title>Complete genome sequence of Nocardia brasiliensis HUJEG-1.</title>
        <authorList>
            <person name="Vera-Cabrera L."/>
            <person name="Ortiz-Lopez R."/>
            <person name="Elizondo-Gonzalez R."/>
            <person name="Perez-Maya A.A."/>
            <person name="Ocampo-Candiani J."/>
        </authorList>
    </citation>
    <scope>NUCLEOTIDE SEQUENCE [LARGE SCALE GENOMIC DNA]</scope>
    <source>
        <strain evidence="8">ATCC 700358</strain>
    </source>
</reference>
<gene>
    <name evidence="7" type="ORF">O3I_010620</name>
</gene>